<comment type="caution">
    <text evidence="2">The sequence shown here is derived from an EMBL/GenBank/DDBJ whole genome shotgun (WGS) entry which is preliminary data.</text>
</comment>
<reference evidence="2 3" key="1">
    <citation type="submission" date="2018-11" db="EMBL/GenBank/DDBJ databases">
        <authorList>
            <person name="Mardanov A.V."/>
            <person name="Ravin N.V."/>
            <person name="Dedysh S.N."/>
        </authorList>
    </citation>
    <scope>NUCLEOTIDE SEQUENCE [LARGE SCALE GENOMIC DNA]</scope>
    <source>
        <strain evidence="2 3">AF10</strain>
    </source>
</reference>
<proteinExistence type="predicted"/>
<protein>
    <submittedName>
        <fullName evidence="2">Uncharacterized protein</fullName>
    </submittedName>
</protein>
<dbReference type="Proteomes" id="UP000289437">
    <property type="component" value="Unassembled WGS sequence"/>
</dbReference>
<reference evidence="3" key="2">
    <citation type="submission" date="2019-02" db="EMBL/GenBank/DDBJ databases">
        <title>Granulicella sibirica sp. nov., a psychrotolerant acidobacterium isolated from an organic soil layer in forested tundra, West Siberia.</title>
        <authorList>
            <person name="Oshkin I.Y."/>
            <person name="Kulichevskaya I.S."/>
            <person name="Rijpstra W.I.C."/>
            <person name="Sinninghe Damste J.S."/>
            <person name="Rakitin A.L."/>
            <person name="Ravin N.V."/>
            <person name="Dedysh S.N."/>
        </authorList>
    </citation>
    <scope>NUCLEOTIDE SEQUENCE [LARGE SCALE GENOMIC DNA]</scope>
    <source>
        <strain evidence="3">AF10</strain>
    </source>
</reference>
<keyword evidence="3" id="KW-1185">Reference proteome</keyword>
<evidence type="ECO:0000256" key="1">
    <source>
        <dbReference type="SAM" id="SignalP"/>
    </source>
</evidence>
<feature type="signal peptide" evidence="1">
    <location>
        <begin position="1"/>
        <end position="20"/>
    </location>
</feature>
<dbReference type="EMBL" id="RDSM01000001">
    <property type="protein sequence ID" value="RXH57943.1"/>
    <property type="molecule type" value="Genomic_DNA"/>
</dbReference>
<feature type="chain" id="PRO_5020709093" evidence="1">
    <location>
        <begin position="21"/>
        <end position="262"/>
    </location>
</feature>
<keyword evidence="1" id="KW-0732">Signal</keyword>
<sequence length="262" mass="27791">MLLFAVAACLAFPLHGQAQSQPALPDALSAPPQIDTTVTVYAHETEAERREWIHSIAAQELKAEEQQRILTVVPNFNTVISGLAMPLSSGQKLDLAVHNAVDPFNIVGAVVLAGASELTDTHPGYGWGPGGFAKRTGGNYADVTDGTMLSGAVFPILLHQDPRFFRQGTGSISSRVRHALSAPFICRGDNGLTQVNASNILGSFTAGAISNAYYPANERGVGLTLVNSSVVMLEGALGSVGLEFAPDVGAWWKNRKNRRSEP</sequence>
<organism evidence="2 3">
    <name type="scientific">Granulicella sibirica</name>
    <dbReference type="NCBI Taxonomy" id="2479048"/>
    <lineage>
        <taxon>Bacteria</taxon>
        <taxon>Pseudomonadati</taxon>
        <taxon>Acidobacteriota</taxon>
        <taxon>Terriglobia</taxon>
        <taxon>Terriglobales</taxon>
        <taxon>Acidobacteriaceae</taxon>
        <taxon>Granulicella</taxon>
    </lineage>
</organism>
<accession>A0A4Q0T2U1</accession>
<name>A0A4Q0T2U1_9BACT</name>
<evidence type="ECO:0000313" key="3">
    <source>
        <dbReference type="Proteomes" id="UP000289437"/>
    </source>
</evidence>
<dbReference type="AlphaFoldDB" id="A0A4Q0T2U1"/>
<evidence type="ECO:0000313" key="2">
    <source>
        <dbReference type="EMBL" id="RXH57943.1"/>
    </source>
</evidence>
<gene>
    <name evidence="2" type="ORF">GRAN_1253</name>
</gene>